<keyword evidence="3" id="KW-1185">Reference proteome</keyword>
<dbReference type="RefSeq" id="WP_185110609.1">
    <property type="nucleotide sequence ID" value="NZ_BAAAXY010000150.1"/>
</dbReference>
<comment type="caution">
    <text evidence="2">The sequence shown here is derived from an EMBL/GenBank/DDBJ whole genome shotgun (WGS) entry which is preliminary data.</text>
</comment>
<keyword evidence="1" id="KW-0472">Membrane</keyword>
<accession>A0A7X0U612</accession>
<evidence type="ECO:0000313" key="3">
    <source>
        <dbReference type="Proteomes" id="UP000565579"/>
    </source>
</evidence>
<proteinExistence type="predicted"/>
<protein>
    <recommendedName>
        <fullName evidence="4">Holin</fullName>
    </recommendedName>
</protein>
<sequence length="116" mass="11904">MPTIFGREPAVILGFLSAGLQMLTAFVLPLTQEQVGALNAIFAAAIGVWTAIVTRAADGGSSIHSAVLGFAQAAITVALVFGLALSDEQTAAIMAFVAMAASMFVRQNVSPKPAVR</sequence>
<name>A0A7X0U612_9ACTN</name>
<organism evidence="2 3">
    <name type="scientific">Nonomuraea rubra</name>
    <dbReference type="NCBI Taxonomy" id="46180"/>
    <lineage>
        <taxon>Bacteria</taxon>
        <taxon>Bacillati</taxon>
        <taxon>Actinomycetota</taxon>
        <taxon>Actinomycetes</taxon>
        <taxon>Streptosporangiales</taxon>
        <taxon>Streptosporangiaceae</taxon>
        <taxon>Nonomuraea</taxon>
    </lineage>
</organism>
<dbReference type="EMBL" id="JACHMI010000001">
    <property type="protein sequence ID" value="MBB6556124.1"/>
    <property type="molecule type" value="Genomic_DNA"/>
</dbReference>
<keyword evidence="1" id="KW-1133">Transmembrane helix</keyword>
<keyword evidence="1" id="KW-0812">Transmembrane</keyword>
<reference evidence="2 3" key="1">
    <citation type="submission" date="2020-08" db="EMBL/GenBank/DDBJ databases">
        <title>Sequencing the genomes of 1000 actinobacteria strains.</title>
        <authorList>
            <person name="Klenk H.-P."/>
        </authorList>
    </citation>
    <scope>NUCLEOTIDE SEQUENCE [LARGE SCALE GENOMIC DNA]</scope>
    <source>
        <strain evidence="2 3">DSM 43768</strain>
    </source>
</reference>
<evidence type="ECO:0008006" key="4">
    <source>
        <dbReference type="Google" id="ProtNLM"/>
    </source>
</evidence>
<dbReference type="Proteomes" id="UP000565579">
    <property type="component" value="Unassembled WGS sequence"/>
</dbReference>
<gene>
    <name evidence="2" type="ORF">HD593_010919</name>
</gene>
<feature type="transmembrane region" description="Helical" evidence="1">
    <location>
        <begin position="35"/>
        <end position="54"/>
    </location>
</feature>
<dbReference type="AlphaFoldDB" id="A0A7X0U612"/>
<evidence type="ECO:0000256" key="1">
    <source>
        <dbReference type="SAM" id="Phobius"/>
    </source>
</evidence>
<evidence type="ECO:0000313" key="2">
    <source>
        <dbReference type="EMBL" id="MBB6556124.1"/>
    </source>
</evidence>
<feature type="transmembrane region" description="Helical" evidence="1">
    <location>
        <begin position="66"/>
        <end position="85"/>
    </location>
</feature>